<evidence type="ECO:0000256" key="1">
    <source>
        <dbReference type="SAM" id="MobiDB-lite"/>
    </source>
</evidence>
<organism evidence="2 3">
    <name type="scientific">Pyrenophora teres f. teres</name>
    <dbReference type="NCBI Taxonomy" id="97479"/>
    <lineage>
        <taxon>Eukaryota</taxon>
        <taxon>Fungi</taxon>
        <taxon>Dikarya</taxon>
        <taxon>Ascomycota</taxon>
        <taxon>Pezizomycotina</taxon>
        <taxon>Dothideomycetes</taxon>
        <taxon>Pleosporomycetidae</taxon>
        <taxon>Pleosporales</taxon>
        <taxon>Pleosporineae</taxon>
        <taxon>Pleosporaceae</taxon>
        <taxon>Pyrenophora</taxon>
    </lineage>
</organism>
<dbReference type="AlphaFoldDB" id="A0A6S6WJF5"/>
<feature type="compositionally biased region" description="Basic and acidic residues" evidence="1">
    <location>
        <begin position="96"/>
        <end position="113"/>
    </location>
</feature>
<dbReference type="Proteomes" id="UP000472372">
    <property type="component" value="Chromosome 10"/>
</dbReference>
<dbReference type="EMBL" id="HG992986">
    <property type="protein sequence ID" value="CAE7213258.1"/>
    <property type="molecule type" value="Genomic_DNA"/>
</dbReference>
<protein>
    <submittedName>
        <fullName evidence="2">Uncharacterized protein</fullName>
    </submittedName>
</protein>
<evidence type="ECO:0000313" key="2">
    <source>
        <dbReference type="EMBL" id="CAE7213258.1"/>
    </source>
</evidence>
<evidence type="ECO:0000313" key="3">
    <source>
        <dbReference type="Proteomes" id="UP000472372"/>
    </source>
</evidence>
<accession>A0A6S6WJF5</accession>
<feature type="region of interest" description="Disordered" evidence="1">
    <location>
        <begin position="77"/>
        <end position="121"/>
    </location>
</feature>
<sequence length="189" mass="20729">MAVIPQYLDNCQNEETLSSIGMVGLVRAQGGTYEEAEVMHRQTLVRIERVLVHEEVPCTPTGTNKSAGVLDGTDNDIGQARRGRGGAKAGAVDTGEGSRARASVHADKHEQHGAGDQQPRCTPSNKVLWHEHLHIHGHEHILSSPPPYTLASLQRILCFLQESMRCITLYFGSNTQPHVRVTSITYESD</sequence>
<reference evidence="2" key="1">
    <citation type="submission" date="2021-02" db="EMBL/GenBank/DDBJ databases">
        <authorList>
            <person name="Syme A R."/>
            <person name="Syme A R."/>
            <person name="Moolhuijzen P."/>
        </authorList>
    </citation>
    <scope>NUCLEOTIDE SEQUENCE</scope>
    <source>
        <strain evidence="2">W1-1</strain>
    </source>
</reference>
<gene>
    <name evidence="2" type="ORF">PTTW11_10423</name>
</gene>
<name>A0A6S6WJF5_9PLEO</name>
<proteinExistence type="predicted"/>